<dbReference type="InterPro" id="IPR006935">
    <property type="entry name" value="Helicase/UvrB_N"/>
</dbReference>
<reference evidence="2" key="1">
    <citation type="journal article" date="2020" name="mSystems">
        <title>Genome- and Community-Level Interaction Insights into Carbon Utilization and Element Cycling Functions of Hydrothermarchaeota in Hydrothermal Sediment.</title>
        <authorList>
            <person name="Zhou Z."/>
            <person name="Liu Y."/>
            <person name="Xu W."/>
            <person name="Pan J."/>
            <person name="Luo Z.H."/>
            <person name="Li M."/>
        </authorList>
    </citation>
    <scope>NUCLEOTIDE SEQUENCE [LARGE SCALE GENOMIC DNA]</scope>
    <source>
        <strain evidence="2">SpSt-1182</strain>
    </source>
</reference>
<name>A0A7V0T663_UNCW3</name>
<dbReference type="Pfam" id="PF04851">
    <property type="entry name" value="ResIII"/>
    <property type="match status" value="1"/>
</dbReference>
<keyword evidence="2" id="KW-0255">Endonuclease</keyword>
<dbReference type="Proteomes" id="UP000885672">
    <property type="component" value="Unassembled WGS sequence"/>
</dbReference>
<dbReference type="GO" id="GO:0005524">
    <property type="term" value="F:ATP binding"/>
    <property type="evidence" value="ECO:0007669"/>
    <property type="project" value="InterPro"/>
</dbReference>
<dbReference type="GO" id="GO:0016787">
    <property type="term" value="F:hydrolase activity"/>
    <property type="evidence" value="ECO:0007669"/>
    <property type="project" value="InterPro"/>
</dbReference>
<feature type="domain" description="Helicase ATP-binding" evidence="1">
    <location>
        <begin position="107"/>
        <end position="380"/>
    </location>
</feature>
<dbReference type="AlphaFoldDB" id="A0A7V0T663"/>
<protein>
    <submittedName>
        <fullName evidence="2">Restriction endonuclease subunit R</fullName>
    </submittedName>
</protein>
<proteinExistence type="predicted"/>
<sequence>MKSVVIENPVLNSPFAPPTRHFKFAEDGITDEVVEERRTSAYFVPVARPRKRGKQMALDTEWTEDRIEENKLVNLIRERVALWRKGGYRDVTRTTARLLDYWQRPDRERRLFFCQVEALETIIYLTEVAGRYGDAWIENSVRDANAEANPELYRLAFKMATGSGKTLVMAMLIAWHVLNKRANPQNARFGDAFLIVTPGITIKDRLRVLLPNDPENYYRQHDIVPADEFEQMHSARMVITNYHAFQQREKYKLPKLNKQLLKHDESGAFTETPDQMVRRVCRELGNKGNVIVINDEAHHCYRRRQATEEEKLNRDDRLEANQRNEEARIWISGLEAVKRKLGIKVVYDLSATPFFLRGSGYPEGLLFKWVVSDFSLIDAIESGIVKVPRVPVADDAMTGEMPTYRDLWLRIREDLPRKGRKTAQVTGEPKLPKELEGALQSLYGNYEKHFRRWEKGEDDRVQGATPPVFIVVCNNTNVSKLVCDYISGWEKPIGKDKTVLVPGKLELFSNVADGRWLARPNTILIDSSQLESGEAMTSEFKKIVALEIEEFKDEYRRRFPGRGVDKLTDEDLLREVMNTVGKPGKLGEQVRCVVSVSMLTEGWDANTVTHILGVRAFGTQLLCEQVVGRGLRRTD</sequence>
<organism evidence="2">
    <name type="scientific">candidate division WOR-3 bacterium</name>
    <dbReference type="NCBI Taxonomy" id="2052148"/>
    <lineage>
        <taxon>Bacteria</taxon>
        <taxon>Bacteria division WOR-3</taxon>
    </lineage>
</organism>
<dbReference type="InterPro" id="IPR027417">
    <property type="entry name" value="P-loop_NTPase"/>
</dbReference>
<feature type="non-terminal residue" evidence="2">
    <location>
        <position position="635"/>
    </location>
</feature>
<dbReference type="InterPro" id="IPR050742">
    <property type="entry name" value="Helicase_Restrict-Modif_Enz"/>
</dbReference>
<dbReference type="PANTHER" id="PTHR47396">
    <property type="entry name" value="TYPE I RESTRICTION ENZYME ECOKI R PROTEIN"/>
    <property type="match status" value="1"/>
</dbReference>
<dbReference type="SMART" id="SM00487">
    <property type="entry name" value="DEXDc"/>
    <property type="match status" value="1"/>
</dbReference>
<keyword evidence="2" id="KW-0540">Nuclease</keyword>
<dbReference type="PANTHER" id="PTHR47396:SF1">
    <property type="entry name" value="ATP-DEPENDENT HELICASE IRC3-RELATED"/>
    <property type="match status" value="1"/>
</dbReference>
<dbReference type="SUPFAM" id="SSF52540">
    <property type="entry name" value="P-loop containing nucleoside triphosphate hydrolases"/>
    <property type="match status" value="2"/>
</dbReference>
<evidence type="ECO:0000313" key="2">
    <source>
        <dbReference type="EMBL" id="HDQ99914.1"/>
    </source>
</evidence>
<dbReference type="GO" id="GO:0005829">
    <property type="term" value="C:cytosol"/>
    <property type="evidence" value="ECO:0007669"/>
    <property type="project" value="TreeGrafter"/>
</dbReference>
<dbReference type="NCBIfam" id="NF046055">
    <property type="entry name" value="restr_BPTD_3080"/>
    <property type="match status" value="1"/>
</dbReference>
<accession>A0A7V0T663</accession>
<gene>
    <name evidence="2" type="ORF">ENN51_06490</name>
</gene>
<dbReference type="GO" id="GO:0004519">
    <property type="term" value="F:endonuclease activity"/>
    <property type="evidence" value="ECO:0007669"/>
    <property type="project" value="UniProtKB-KW"/>
</dbReference>
<dbReference type="InterPro" id="IPR014001">
    <property type="entry name" value="Helicase_ATP-bd"/>
</dbReference>
<dbReference type="EMBL" id="DSBX01000245">
    <property type="protein sequence ID" value="HDQ99914.1"/>
    <property type="molecule type" value="Genomic_DNA"/>
</dbReference>
<evidence type="ECO:0000259" key="1">
    <source>
        <dbReference type="SMART" id="SM00487"/>
    </source>
</evidence>
<dbReference type="GO" id="GO:0003677">
    <property type="term" value="F:DNA binding"/>
    <property type="evidence" value="ECO:0007669"/>
    <property type="project" value="InterPro"/>
</dbReference>
<dbReference type="Gene3D" id="3.40.50.300">
    <property type="entry name" value="P-loop containing nucleotide triphosphate hydrolases"/>
    <property type="match status" value="2"/>
</dbReference>
<comment type="caution">
    <text evidence="2">The sequence shown here is derived from an EMBL/GenBank/DDBJ whole genome shotgun (WGS) entry which is preliminary data.</text>
</comment>
<keyword evidence="2" id="KW-0378">Hydrolase</keyword>